<feature type="chain" id="PRO_5040723917" evidence="7">
    <location>
        <begin position="24"/>
        <end position="554"/>
    </location>
</feature>
<evidence type="ECO:0000256" key="1">
    <source>
        <dbReference type="ARBA" id="ARBA00022475"/>
    </source>
</evidence>
<dbReference type="InterPro" id="IPR006059">
    <property type="entry name" value="SBP"/>
</dbReference>
<evidence type="ECO:0000256" key="4">
    <source>
        <dbReference type="ARBA" id="ARBA00023139"/>
    </source>
</evidence>
<sequence>MKLWKRSIVSAMAAVLVLGAVTACNSSSNNGSSSASSDSPKKEAGGSDSAGQQTAKLRLLGPMTSNKYIKFDERDKYPVWKEVDKLLTDAGLQLDYEMVPSEQYKVVIQTRMASGSDLPDIVNISALDNTTVLNLAKQGVLLDLNPLIEKYSNGNIKKMYDTEFPYARKSTTSPDGKMYWFSDLHKKTYQGKDPAPVSLTMLLRKDWLEKLNLQVPTSAEEYMQTLKAMRDKDANGNGKKDEVLVYDPSNFYGAIAQWFGLGTEITSVDVENKKVVSPWYQDGIKDYFRYLQQLAKEGLLDTSLIGATGEQKQQKMTENQVASLSDYNLETYQEPTINGGGEFLPLMPLKAVDGITPAAQLEPPFLVWQKYAITKDCKNPEAAIKFFDTIYSDKYAELLYWGIEGKTYKKDSSGANVYIDNGSDEELAKSGLVPGIKLFGDTVFPRVQFANLEFELSRVPKYKADNELNVLNYKPYFVNMNGNYLAIPDDKQLETKTKILTNLSTYSSELATKLALGQKSLDNWDQYIADLKKLGLDQLIEIDQQLLDRYNSIK</sequence>
<keyword evidence="9" id="KW-1185">Reference proteome</keyword>
<evidence type="ECO:0000256" key="3">
    <source>
        <dbReference type="ARBA" id="ARBA00023136"/>
    </source>
</evidence>
<gene>
    <name evidence="8" type="ORF">MUG84_00680</name>
</gene>
<evidence type="ECO:0000256" key="7">
    <source>
        <dbReference type="SAM" id="SignalP"/>
    </source>
</evidence>
<evidence type="ECO:0000256" key="5">
    <source>
        <dbReference type="ARBA" id="ARBA00023288"/>
    </source>
</evidence>
<evidence type="ECO:0000313" key="9">
    <source>
        <dbReference type="Proteomes" id="UP001139347"/>
    </source>
</evidence>
<dbReference type="Gene3D" id="3.40.190.10">
    <property type="entry name" value="Periplasmic binding protein-like II"/>
    <property type="match status" value="2"/>
</dbReference>
<dbReference type="PROSITE" id="PS51257">
    <property type="entry name" value="PROKAR_LIPOPROTEIN"/>
    <property type="match status" value="1"/>
</dbReference>
<dbReference type="SUPFAM" id="SSF53850">
    <property type="entry name" value="Periplasmic binding protein-like II"/>
    <property type="match status" value="1"/>
</dbReference>
<evidence type="ECO:0000313" key="8">
    <source>
        <dbReference type="EMBL" id="MCJ8010255.1"/>
    </source>
</evidence>
<proteinExistence type="predicted"/>
<dbReference type="AlphaFoldDB" id="A0A9X1WLW5"/>
<dbReference type="EMBL" id="JALIRP010000001">
    <property type="protein sequence ID" value="MCJ8010255.1"/>
    <property type="molecule type" value="Genomic_DNA"/>
</dbReference>
<keyword evidence="5" id="KW-0449">Lipoprotein</keyword>
<feature type="region of interest" description="Disordered" evidence="6">
    <location>
        <begin position="25"/>
        <end position="53"/>
    </location>
</feature>
<dbReference type="InterPro" id="IPR050490">
    <property type="entry name" value="Bact_solute-bd_prot1"/>
</dbReference>
<keyword evidence="4" id="KW-0564">Palmitate</keyword>
<keyword evidence="2 7" id="KW-0732">Signal</keyword>
<dbReference type="PANTHER" id="PTHR43649">
    <property type="entry name" value="ARABINOSE-BINDING PROTEIN-RELATED"/>
    <property type="match status" value="1"/>
</dbReference>
<keyword evidence="3" id="KW-0472">Membrane</keyword>
<name>A0A9X1WLW5_9BACL</name>
<feature type="compositionally biased region" description="Low complexity" evidence="6">
    <location>
        <begin position="25"/>
        <end position="38"/>
    </location>
</feature>
<evidence type="ECO:0000256" key="2">
    <source>
        <dbReference type="ARBA" id="ARBA00022729"/>
    </source>
</evidence>
<accession>A0A9X1WLW5</accession>
<reference evidence="8" key="1">
    <citation type="submission" date="2022-04" db="EMBL/GenBank/DDBJ databases">
        <title>Paenibacillus mangrovi sp. nov., a novel endophytic bacterium isolated from bark of Kandelia candel.</title>
        <authorList>
            <person name="Tuo L."/>
        </authorList>
    </citation>
    <scope>NUCLEOTIDE SEQUENCE</scope>
    <source>
        <strain evidence="8">KQZ6P-2</strain>
    </source>
</reference>
<dbReference type="RefSeq" id="WP_244717713.1">
    <property type="nucleotide sequence ID" value="NZ_JALIRP010000001.1"/>
</dbReference>
<protein>
    <submittedName>
        <fullName evidence="8">Extracellular solute-binding protein</fullName>
    </submittedName>
</protein>
<organism evidence="8 9">
    <name type="scientific">Paenibacillus mangrovi</name>
    <dbReference type="NCBI Taxonomy" id="2931978"/>
    <lineage>
        <taxon>Bacteria</taxon>
        <taxon>Bacillati</taxon>
        <taxon>Bacillota</taxon>
        <taxon>Bacilli</taxon>
        <taxon>Bacillales</taxon>
        <taxon>Paenibacillaceae</taxon>
        <taxon>Paenibacillus</taxon>
    </lineage>
</organism>
<dbReference type="Proteomes" id="UP001139347">
    <property type="component" value="Unassembled WGS sequence"/>
</dbReference>
<feature type="signal peptide" evidence="7">
    <location>
        <begin position="1"/>
        <end position="23"/>
    </location>
</feature>
<dbReference type="Pfam" id="PF01547">
    <property type="entry name" value="SBP_bac_1"/>
    <property type="match status" value="1"/>
</dbReference>
<keyword evidence="1" id="KW-1003">Cell membrane</keyword>
<evidence type="ECO:0000256" key="6">
    <source>
        <dbReference type="SAM" id="MobiDB-lite"/>
    </source>
</evidence>
<comment type="caution">
    <text evidence="8">The sequence shown here is derived from an EMBL/GenBank/DDBJ whole genome shotgun (WGS) entry which is preliminary data.</text>
</comment>
<dbReference type="PANTHER" id="PTHR43649:SF33">
    <property type="entry name" value="POLYGALACTURONAN_RHAMNOGALACTURONAN-BINDING PROTEIN YTCQ"/>
    <property type="match status" value="1"/>
</dbReference>